<accession>K6YTU5</accession>
<proteinExistence type="predicted"/>
<dbReference type="CDD" id="cd06225">
    <property type="entry name" value="HAMP"/>
    <property type="match status" value="1"/>
</dbReference>
<dbReference type="Gene3D" id="1.10.8.500">
    <property type="entry name" value="HAMP domain in histidine kinase"/>
    <property type="match status" value="1"/>
</dbReference>
<comment type="caution">
    <text evidence="1">The sequence shown here is derived from an EMBL/GenBank/DDBJ whole genome shotgun (WGS) entry which is preliminary data.</text>
</comment>
<sequence>MIGVIAIISNIMLSSQIEKYQQLIAVENNAVAQIAALKLQFKTHLEGSAQGDFDAPVVANREDEIAEMSAAIQVLSNKLRDE</sequence>
<gene>
    <name evidence="1" type="ORF">GPAL_0476</name>
</gene>
<organism evidence="1 2">
    <name type="scientific">Brumicola pallidula DSM 14239 = ACAM 615</name>
    <dbReference type="NCBI Taxonomy" id="1121922"/>
    <lineage>
        <taxon>Bacteria</taxon>
        <taxon>Pseudomonadati</taxon>
        <taxon>Pseudomonadota</taxon>
        <taxon>Gammaproteobacteria</taxon>
        <taxon>Alteromonadales</taxon>
        <taxon>Alteromonadaceae</taxon>
        <taxon>Brumicola</taxon>
    </lineage>
</organism>
<reference evidence="2" key="1">
    <citation type="journal article" date="2014" name="Environ. Microbiol.">
        <title>Comparative genomics of the marine bacterial genus Glaciecola reveals the high degree of genomic diversity and genomic characteristic for cold adaptation.</title>
        <authorList>
            <person name="Qin Q.L."/>
            <person name="Xie B.B."/>
            <person name="Yu Y."/>
            <person name="Shu Y.L."/>
            <person name="Rong J.C."/>
            <person name="Zhang Y.J."/>
            <person name="Zhao D.L."/>
            <person name="Chen X.L."/>
            <person name="Zhang X.Y."/>
            <person name="Chen B."/>
            <person name="Zhou B.C."/>
            <person name="Zhang Y.Z."/>
        </authorList>
    </citation>
    <scope>NUCLEOTIDE SEQUENCE [LARGE SCALE GENOMIC DNA]</scope>
    <source>
        <strain evidence="2">ACAM 615</strain>
    </source>
</reference>
<dbReference type="SUPFAM" id="SSF158472">
    <property type="entry name" value="HAMP domain-like"/>
    <property type="match status" value="1"/>
</dbReference>
<evidence type="ECO:0008006" key="3">
    <source>
        <dbReference type="Google" id="ProtNLM"/>
    </source>
</evidence>
<dbReference type="AlphaFoldDB" id="K6YTU5"/>
<dbReference type="EMBL" id="BAEQ01000009">
    <property type="protein sequence ID" value="GAC27356.1"/>
    <property type="molecule type" value="Genomic_DNA"/>
</dbReference>
<dbReference type="Proteomes" id="UP000006251">
    <property type="component" value="Unassembled WGS sequence"/>
</dbReference>
<evidence type="ECO:0000313" key="1">
    <source>
        <dbReference type="EMBL" id="GAC27356.1"/>
    </source>
</evidence>
<protein>
    <recommendedName>
        <fullName evidence="3">Methyl-accepting chemotaxis protein</fullName>
    </recommendedName>
</protein>
<evidence type="ECO:0000313" key="2">
    <source>
        <dbReference type="Proteomes" id="UP000006251"/>
    </source>
</evidence>
<keyword evidence="2" id="KW-1185">Reference proteome</keyword>
<name>K6YTU5_9ALTE</name>